<evidence type="ECO:0000313" key="3">
    <source>
        <dbReference type="Proteomes" id="UP000772566"/>
    </source>
</evidence>
<name>A0A930YQV8_9ACTN</name>
<reference evidence="2" key="1">
    <citation type="submission" date="2020-04" db="EMBL/GenBank/DDBJ databases">
        <title>Deep metagenomics examines the oral microbiome during advanced dental caries in children, revealing novel taxa and co-occurrences with host molecules.</title>
        <authorList>
            <person name="Baker J.L."/>
            <person name="Morton J.T."/>
            <person name="Dinis M."/>
            <person name="Alvarez R."/>
            <person name="Tran N.C."/>
            <person name="Knight R."/>
            <person name="Edlund A."/>
        </authorList>
    </citation>
    <scope>NUCLEOTIDE SEQUENCE</scope>
    <source>
        <strain evidence="2">JCVI_22A_bin.2</strain>
    </source>
</reference>
<accession>A0A930YQV8</accession>
<organism evidence="2 3">
    <name type="scientific">Lancefieldella parvula</name>
    <dbReference type="NCBI Taxonomy" id="1382"/>
    <lineage>
        <taxon>Bacteria</taxon>
        <taxon>Bacillati</taxon>
        <taxon>Actinomycetota</taxon>
        <taxon>Coriobacteriia</taxon>
        <taxon>Coriobacteriales</taxon>
        <taxon>Atopobiaceae</taxon>
        <taxon>Lancefieldella</taxon>
    </lineage>
</organism>
<feature type="non-terminal residue" evidence="2">
    <location>
        <position position="1"/>
    </location>
</feature>
<dbReference type="Proteomes" id="UP000772566">
    <property type="component" value="Unassembled WGS sequence"/>
</dbReference>
<sequence>LICILGAAAHALLEALFHPYDPSVSELYAALFDQTLIQIFGAAAGSTLISFLLTPIFLAVLRHRDENNQETSGLTLTLISMSLSVVTFFVLSYALSLVGVM</sequence>
<evidence type="ECO:0000256" key="1">
    <source>
        <dbReference type="SAM" id="Phobius"/>
    </source>
</evidence>
<feature type="transmembrane region" description="Helical" evidence="1">
    <location>
        <begin position="36"/>
        <end position="61"/>
    </location>
</feature>
<feature type="transmembrane region" description="Helical" evidence="1">
    <location>
        <begin position="73"/>
        <end position="95"/>
    </location>
</feature>
<keyword evidence="1" id="KW-0472">Membrane</keyword>
<comment type="caution">
    <text evidence="2">The sequence shown here is derived from an EMBL/GenBank/DDBJ whole genome shotgun (WGS) entry which is preliminary data.</text>
</comment>
<dbReference type="EMBL" id="JABZGT010000240">
    <property type="protein sequence ID" value="MBF4809419.1"/>
    <property type="molecule type" value="Genomic_DNA"/>
</dbReference>
<gene>
    <name evidence="2" type="ORF">HXK23_04275</name>
</gene>
<keyword evidence="1" id="KW-0812">Transmembrane</keyword>
<evidence type="ECO:0000313" key="2">
    <source>
        <dbReference type="EMBL" id="MBF4809419.1"/>
    </source>
</evidence>
<dbReference type="AlphaFoldDB" id="A0A930YQV8"/>
<protein>
    <submittedName>
        <fullName evidence="2">Magnesium transporter MgtE</fullName>
    </submittedName>
</protein>
<proteinExistence type="predicted"/>
<keyword evidence="1" id="KW-1133">Transmembrane helix</keyword>